<dbReference type="AlphaFoldDB" id="A0A518G1M1"/>
<accession>A0A518G1M1</accession>
<dbReference type="InterPro" id="IPR025659">
    <property type="entry name" value="Tubby-like_C"/>
</dbReference>
<dbReference type="EMBL" id="CP036298">
    <property type="protein sequence ID" value="QDV22487.1"/>
    <property type="molecule type" value="Genomic_DNA"/>
</dbReference>
<gene>
    <name evidence="1" type="ORF">Q31a_07730</name>
</gene>
<organism evidence="1 2">
    <name type="scientific">Aureliella helgolandensis</name>
    <dbReference type="NCBI Taxonomy" id="2527968"/>
    <lineage>
        <taxon>Bacteria</taxon>
        <taxon>Pseudomonadati</taxon>
        <taxon>Planctomycetota</taxon>
        <taxon>Planctomycetia</taxon>
        <taxon>Pirellulales</taxon>
        <taxon>Pirellulaceae</taxon>
        <taxon>Aureliella</taxon>
    </lineage>
</organism>
<reference evidence="1 2" key="1">
    <citation type="submission" date="2019-02" db="EMBL/GenBank/DDBJ databases">
        <title>Deep-cultivation of Planctomycetes and their phenomic and genomic characterization uncovers novel biology.</title>
        <authorList>
            <person name="Wiegand S."/>
            <person name="Jogler M."/>
            <person name="Boedeker C."/>
            <person name="Pinto D."/>
            <person name="Vollmers J."/>
            <person name="Rivas-Marin E."/>
            <person name="Kohn T."/>
            <person name="Peeters S.H."/>
            <person name="Heuer A."/>
            <person name="Rast P."/>
            <person name="Oberbeckmann S."/>
            <person name="Bunk B."/>
            <person name="Jeske O."/>
            <person name="Meyerdierks A."/>
            <person name="Storesund J.E."/>
            <person name="Kallscheuer N."/>
            <person name="Luecker S."/>
            <person name="Lage O.M."/>
            <person name="Pohl T."/>
            <person name="Merkel B.J."/>
            <person name="Hornburger P."/>
            <person name="Mueller R.-W."/>
            <person name="Bruemmer F."/>
            <person name="Labrenz M."/>
            <person name="Spormann A.M."/>
            <person name="Op den Camp H."/>
            <person name="Overmann J."/>
            <person name="Amann R."/>
            <person name="Jetten M.S.M."/>
            <person name="Mascher T."/>
            <person name="Medema M.H."/>
            <person name="Devos D.P."/>
            <person name="Kaster A.-K."/>
            <person name="Ovreas L."/>
            <person name="Rohde M."/>
            <person name="Galperin M.Y."/>
            <person name="Jogler C."/>
        </authorList>
    </citation>
    <scope>NUCLEOTIDE SEQUENCE [LARGE SCALE GENOMIC DNA]</scope>
    <source>
        <strain evidence="1 2">Q31a</strain>
    </source>
</reference>
<dbReference type="SUPFAM" id="SSF54518">
    <property type="entry name" value="Tubby C-terminal domain-like"/>
    <property type="match status" value="1"/>
</dbReference>
<dbReference type="Proteomes" id="UP000318017">
    <property type="component" value="Chromosome"/>
</dbReference>
<sequence>MLRNFAIREQSLSRNSRLLPRLADSACSRHTFVPRRVREALPLQPPGTKHTPPRSTQLLLDRATDRCDRSAPTADAVLSNSERVPAYSVIQIPSLDSPALDNPRAPQDYISCAIGGVSSIRFALGAAMIFRIKEKFWSWGPDFSIDDAEGKLCYYMDGKAFSRGA</sequence>
<dbReference type="KEGG" id="ahel:Q31a_07730"/>
<proteinExistence type="predicted"/>
<evidence type="ECO:0000313" key="1">
    <source>
        <dbReference type="EMBL" id="QDV22487.1"/>
    </source>
</evidence>
<protein>
    <submittedName>
        <fullName evidence="1">Uncharacterized protein</fullName>
    </submittedName>
</protein>
<name>A0A518G1M1_9BACT</name>
<evidence type="ECO:0000313" key="2">
    <source>
        <dbReference type="Proteomes" id="UP000318017"/>
    </source>
</evidence>
<keyword evidence="2" id="KW-1185">Reference proteome</keyword>